<dbReference type="Proteomes" id="UP001597079">
    <property type="component" value="Unassembled WGS sequence"/>
</dbReference>
<organism evidence="5 6">
    <name type="scientific">Alicyclobacillus fodiniaquatilis</name>
    <dbReference type="NCBI Taxonomy" id="1661150"/>
    <lineage>
        <taxon>Bacteria</taxon>
        <taxon>Bacillati</taxon>
        <taxon>Bacillota</taxon>
        <taxon>Bacilli</taxon>
        <taxon>Bacillales</taxon>
        <taxon>Alicyclobacillaceae</taxon>
        <taxon>Alicyclobacillus</taxon>
    </lineage>
</organism>
<name>A0ABW4JL14_9BACL</name>
<feature type="domain" description="Gfo/Idh/MocA-like oxidoreductase C-terminal" evidence="4">
    <location>
        <begin position="168"/>
        <end position="327"/>
    </location>
</feature>
<comment type="similarity">
    <text evidence="1">Belongs to the Gfo/Idh/MocA family.</text>
</comment>
<dbReference type="Pfam" id="PF02894">
    <property type="entry name" value="GFO_IDH_MocA_C"/>
    <property type="match status" value="1"/>
</dbReference>
<keyword evidence="2" id="KW-0560">Oxidoreductase</keyword>
<dbReference type="PANTHER" id="PTHR43818:SF11">
    <property type="entry name" value="BCDNA.GH03377"/>
    <property type="match status" value="1"/>
</dbReference>
<dbReference type="InterPro" id="IPR050463">
    <property type="entry name" value="Gfo/Idh/MocA_oxidrdct_glycsds"/>
</dbReference>
<dbReference type="RefSeq" id="WP_377945013.1">
    <property type="nucleotide sequence ID" value="NZ_JBHUCX010000085.1"/>
</dbReference>
<dbReference type="InterPro" id="IPR000683">
    <property type="entry name" value="Gfo/Idh/MocA-like_OxRdtase_N"/>
</dbReference>
<dbReference type="Gene3D" id="3.30.360.10">
    <property type="entry name" value="Dihydrodipicolinate Reductase, domain 2"/>
    <property type="match status" value="1"/>
</dbReference>
<evidence type="ECO:0000256" key="1">
    <source>
        <dbReference type="ARBA" id="ARBA00010928"/>
    </source>
</evidence>
<dbReference type="SUPFAM" id="SSF55347">
    <property type="entry name" value="Glyceraldehyde-3-phosphate dehydrogenase-like, C-terminal domain"/>
    <property type="match status" value="1"/>
</dbReference>
<proteinExistence type="inferred from homology"/>
<evidence type="ECO:0000259" key="3">
    <source>
        <dbReference type="Pfam" id="PF01408"/>
    </source>
</evidence>
<gene>
    <name evidence="5" type="ORF">ACFSB2_20690</name>
</gene>
<evidence type="ECO:0000256" key="2">
    <source>
        <dbReference type="ARBA" id="ARBA00023002"/>
    </source>
</evidence>
<dbReference type="SUPFAM" id="SSF51735">
    <property type="entry name" value="NAD(P)-binding Rossmann-fold domains"/>
    <property type="match status" value="1"/>
</dbReference>
<reference evidence="6" key="1">
    <citation type="journal article" date="2019" name="Int. J. Syst. Evol. Microbiol.">
        <title>The Global Catalogue of Microorganisms (GCM) 10K type strain sequencing project: providing services to taxonomists for standard genome sequencing and annotation.</title>
        <authorList>
            <consortium name="The Broad Institute Genomics Platform"/>
            <consortium name="The Broad Institute Genome Sequencing Center for Infectious Disease"/>
            <person name="Wu L."/>
            <person name="Ma J."/>
        </authorList>
    </citation>
    <scope>NUCLEOTIDE SEQUENCE [LARGE SCALE GENOMIC DNA]</scope>
    <source>
        <strain evidence="6">CGMCC 1.12286</strain>
    </source>
</reference>
<dbReference type="PANTHER" id="PTHR43818">
    <property type="entry name" value="BCDNA.GH03377"/>
    <property type="match status" value="1"/>
</dbReference>
<sequence>MYKVGVIGLGHIAAMYETPESKNPYCHVGGILKSSKVKLTKVADMSEEARVKFRSVWGDCFSDLQYYDSSQKMLDSKDLDIIAVCVRGPHHFQVMMEALAASPKAVFLEKPPSCSLAEMDEMMRMAAAKNIPITVSYSRHWNLHMLKMQELVKKGLIGQVKTVIGYCGGTVLSFASHTTDLICQFAGYCPSTVYASGEILDQAPAGFESEPSLTHMVIHFENGVTGIQVGANGEHGAFYCEVFGTKGSLRVGMYTDTVVRTTNGELVDLTPYHISERESVFTTAYDQIANHLNGGPLPDCTNDDFVTVNEIGFAAIESIYTGKVVELPNRDRTRKIFANG</sequence>
<dbReference type="Gene3D" id="3.40.50.720">
    <property type="entry name" value="NAD(P)-binding Rossmann-like Domain"/>
    <property type="match status" value="1"/>
</dbReference>
<accession>A0ABW4JL14</accession>
<dbReference type="EMBL" id="JBHUCX010000085">
    <property type="protein sequence ID" value="MFD1677097.1"/>
    <property type="molecule type" value="Genomic_DNA"/>
</dbReference>
<dbReference type="Pfam" id="PF01408">
    <property type="entry name" value="GFO_IDH_MocA"/>
    <property type="match status" value="1"/>
</dbReference>
<evidence type="ECO:0000313" key="6">
    <source>
        <dbReference type="Proteomes" id="UP001597079"/>
    </source>
</evidence>
<evidence type="ECO:0000313" key="5">
    <source>
        <dbReference type="EMBL" id="MFD1677097.1"/>
    </source>
</evidence>
<feature type="domain" description="Gfo/Idh/MocA-like oxidoreductase N-terminal" evidence="3">
    <location>
        <begin position="3"/>
        <end position="136"/>
    </location>
</feature>
<dbReference type="InterPro" id="IPR036291">
    <property type="entry name" value="NAD(P)-bd_dom_sf"/>
</dbReference>
<comment type="caution">
    <text evidence="5">The sequence shown here is derived from an EMBL/GenBank/DDBJ whole genome shotgun (WGS) entry which is preliminary data.</text>
</comment>
<protein>
    <submittedName>
        <fullName evidence="5">Gfo/Idh/MocA family protein</fullName>
    </submittedName>
</protein>
<dbReference type="InterPro" id="IPR004104">
    <property type="entry name" value="Gfo/Idh/MocA-like_OxRdtase_C"/>
</dbReference>
<keyword evidence="6" id="KW-1185">Reference proteome</keyword>
<evidence type="ECO:0000259" key="4">
    <source>
        <dbReference type="Pfam" id="PF02894"/>
    </source>
</evidence>